<gene>
    <name evidence="14" type="ORF">FC87_GL001267</name>
</gene>
<dbReference type="PANTHER" id="PTHR10642:SF26">
    <property type="entry name" value="RIBONUCLEASE H1"/>
    <property type="match status" value="1"/>
</dbReference>
<dbReference type="EC" id="3.1.26.4" evidence="6"/>
<dbReference type="EMBL" id="AYZI01000008">
    <property type="protein sequence ID" value="KRM90581.1"/>
    <property type="molecule type" value="Genomic_DNA"/>
</dbReference>
<comment type="function">
    <text evidence="3">Endonuclease that specifically degrades the RNA of RNA-DNA hybrids.</text>
</comment>
<sequence length="231" mass="26230">MVKKTKYYAVKRGRKPGIYLTWSAAERQVKGFANAQYQSFLTEAAARAYLGAELGKIPSQQNQSATKETRPAILVFTDGGSRNHGNVRGGHVKQSDPAAWAYLIDFKGQQHADTDGTLGATNNQMEIMALIQALRWLVTNDLQQYQIGVISDSRYVLGAIKQGWLAGWKRRGWQRSNGELKNKTLWQQLEQELQHFQHIQFGWTKGHASNRGNVYVDKLLNQTMDQLTRRH</sequence>
<name>A0A0R2CGZ4_9LACO</name>
<dbReference type="InterPro" id="IPR011320">
    <property type="entry name" value="RNase_H1_N"/>
</dbReference>
<dbReference type="Gene3D" id="3.30.420.10">
    <property type="entry name" value="Ribonuclease H-like superfamily/Ribonuclease H"/>
    <property type="match status" value="1"/>
</dbReference>
<dbReference type="STRING" id="1423745.GCA_001311215_00672"/>
<comment type="caution">
    <text evidence="14">The sequence shown here is derived from an EMBL/GenBank/DDBJ whole genome shotgun (WGS) entry which is preliminary data.</text>
</comment>
<dbReference type="SUPFAM" id="SSF53098">
    <property type="entry name" value="Ribonuclease H-like"/>
    <property type="match status" value="1"/>
</dbReference>
<dbReference type="Proteomes" id="UP000051586">
    <property type="component" value="Unassembled WGS sequence"/>
</dbReference>
<feature type="domain" description="RNase H type-1" evidence="13">
    <location>
        <begin position="69"/>
        <end position="225"/>
    </location>
</feature>
<dbReference type="InterPro" id="IPR037056">
    <property type="entry name" value="RNase_H1_N_sf"/>
</dbReference>
<dbReference type="Pfam" id="PF00075">
    <property type="entry name" value="RNase_H"/>
    <property type="match status" value="1"/>
</dbReference>
<evidence type="ECO:0000313" key="14">
    <source>
        <dbReference type="EMBL" id="KRM90581.1"/>
    </source>
</evidence>
<proteinExistence type="inferred from homology"/>
<organism evidence="14 15">
    <name type="scientific">Fructilactobacillus florum DSM 22689 = JCM 16035</name>
    <dbReference type="NCBI Taxonomy" id="1423745"/>
    <lineage>
        <taxon>Bacteria</taxon>
        <taxon>Bacillati</taxon>
        <taxon>Bacillota</taxon>
        <taxon>Bacilli</taxon>
        <taxon>Lactobacillales</taxon>
        <taxon>Lactobacillaceae</taxon>
        <taxon>Fructilactobacillus</taxon>
    </lineage>
</organism>
<accession>A0A0R2CGZ4</accession>
<comment type="subunit">
    <text evidence="5">Monomer.</text>
</comment>
<evidence type="ECO:0000256" key="3">
    <source>
        <dbReference type="ARBA" id="ARBA00004065"/>
    </source>
</evidence>
<dbReference type="GO" id="GO:0004523">
    <property type="term" value="F:RNA-DNA hybrid ribonuclease activity"/>
    <property type="evidence" value="ECO:0007669"/>
    <property type="project" value="UniProtKB-EC"/>
</dbReference>
<dbReference type="CDD" id="cd09278">
    <property type="entry name" value="RNase_HI_prokaryote_like"/>
    <property type="match status" value="1"/>
</dbReference>
<dbReference type="RefSeq" id="WP_056961838.1">
    <property type="nucleotide sequence ID" value="NZ_AYZI01000008.1"/>
</dbReference>
<dbReference type="GO" id="GO:0003676">
    <property type="term" value="F:nucleic acid binding"/>
    <property type="evidence" value="ECO:0007669"/>
    <property type="project" value="InterPro"/>
</dbReference>
<comment type="catalytic activity">
    <reaction evidence="1">
        <text>Endonucleolytic cleavage to 5'-phosphomonoester.</text>
        <dbReference type="EC" id="3.1.26.4"/>
    </reaction>
</comment>
<dbReference type="InterPro" id="IPR022892">
    <property type="entry name" value="RNaseHI"/>
</dbReference>
<dbReference type="PATRIC" id="fig|1423745.4.peg.1333"/>
<evidence type="ECO:0000256" key="2">
    <source>
        <dbReference type="ARBA" id="ARBA00001946"/>
    </source>
</evidence>
<evidence type="ECO:0000256" key="11">
    <source>
        <dbReference type="ARBA" id="ARBA00022801"/>
    </source>
</evidence>
<dbReference type="InterPro" id="IPR002156">
    <property type="entry name" value="RNaseH_domain"/>
</dbReference>
<dbReference type="FunFam" id="3.40.970.10:FF:000002">
    <property type="entry name" value="Ribonuclease H"/>
    <property type="match status" value="1"/>
</dbReference>
<evidence type="ECO:0000256" key="7">
    <source>
        <dbReference type="ARBA" id="ARBA00017721"/>
    </source>
</evidence>
<dbReference type="GO" id="GO:0043137">
    <property type="term" value="P:DNA replication, removal of RNA primer"/>
    <property type="evidence" value="ECO:0007669"/>
    <property type="project" value="TreeGrafter"/>
</dbReference>
<keyword evidence="11" id="KW-0378">Hydrolase</keyword>
<protein>
    <recommendedName>
        <fullName evidence="7">Ribonuclease H</fullName>
        <ecNumber evidence="6">3.1.26.4</ecNumber>
    </recommendedName>
</protein>
<evidence type="ECO:0000256" key="5">
    <source>
        <dbReference type="ARBA" id="ARBA00011245"/>
    </source>
</evidence>
<comment type="similarity">
    <text evidence="4">Belongs to the RNase H family.</text>
</comment>
<dbReference type="InterPro" id="IPR050092">
    <property type="entry name" value="RNase_H"/>
</dbReference>
<evidence type="ECO:0000256" key="12">
    <source>
        <dbReference type="ARBA" id="ARBA00022842"/>
    </source>
</evidence>
<evidence type="ECO:0000256" key="6">
    <source>
        <dbReference type="ARBA" id="ARBA00012180"/>
    </source>
</evidence>
<dbReference type="PANTHER" id="PTHR10642">
    <property type="entry name" value="RIBONUCLEASE H1"/>
    <property type="match status" value="1"/>
</dbReference>
<evidence type="ECO:0000256" key="9">
    <source>
        <dbReference type="ARBA" id="ARBA00022723"/>
    </source>
</evidence>
<evidence type="ECO:0000256" key="8">
    <source>
        <dbReference type="ARBA" id="ARBA00022722"/>
    </source>
</evidence>
<dbReference type="SUPFAM" id="SSF55658">
    <property type="entry name" value="L9 N-domain-like"/>
    <property type="match status" value="1"/>
</dbReference>
<dbReference type="Pfam" id="PF01693">
    <property type="entry name" value="Cauli_VI"/>
    <property type="match status" value="1"/>
</dbReference>
<comment type="cofactor">
    <cofactor evidence="2">
        <name>Mg(2+)</name>
        <dbReference type="ChEBI" id="CHEBI:18420"/>
    </cofactor>
</comment>
<evidence type="ECO:0000256" key="4">
    <source>
        <dbReference type="ARBA" id="ARBA00005300"/>
    </source>
</evidence>
<evidence type="ECO:0000259" key="13">
    <source>
        <dbReference type="PROSITE" id="PS50879"/>
    </source>
</evidence>
<reference evidence="14 15" key="1">
    <citation type="journal article" date="2015" name="Genome Announc.">
        <title>Expanding the biotechnology potential of lactobacilli through comparative genomics of 213 strains and associated genera.</title>
        <authorList>
            <person name="Sun Z."/>
            <person name="Harris H.M."/>
            <person name="McCann A."/>
            <person name="Guo C."/>
            <person name="Argimon S."/>
            <person name="Zhang W."/>
            <person name="Yang X."/>
            <person name="Jeffery I.B."/>
            <person name="Cooney J.C."/>
            <person name="Kagawa T.F."/>
            <person name="Liu W."/>
            <person name="Song Y."/>
            <person name="Salvetti E."/>
            <person name="Wrobel A."/>
            <person name="Rasinkangas P."/>
            <person name="Parkhill J."/>
            <person name="Rea M.C."/>
            <person name="O'Sullivan O."/>
            <person name="Ritari J."/>
            <person name="Douillard F.P."/>
            <person name="Paul Ross R."/>
            <person name="Yang R."/>
            <person name="Briner A.E."/>
            <person name="Felis G.E."/>
            <person name="de Vos W.M."/>
            <person name="Barrangou R."/>
            <person name="Klaenhammer T.R."/>
            <person name="Caufield P.W."/>
            <person name="Cui Y."/>
            <person name="Zhang H."/>
            <person name="O'Toole P.W."/>
        </authorList>
    </citation>
    <scope>NUCLEOTIDE SEQUENCE [LARGE SCALE GENOMIC DNA]</scope>
    <source>
        <strain evidence="14 15">DSM 22689</strain>
    </source>
</reference>
<keyword evidence="12" id="KW-0460">Magnesium</keyword>
<dbReference type="InterPro" id="IPR012337">
    <property type="entry name" value="RNaseH-like_sf"/>
</dbReference>
<evidence type="ECO:0000313" key="15">
    <source>
        <dbReference type="Proteomes" id="UP000051586"/>
    </source>
</evidence>
<dbReference type="Gene3D" id="3.40.970.10">
    <property type="entry name" value="Ribonuclease H1, N-terminal domain"/>
    <property type="match status" value="1"/>
</dbReference>
<evidence type="ECO:0000256" key="10">
    <source>
        <dbReference type="ARBA" id="ARBA00022759"/>
    </source>
</evidence>
<dbReference type="PROSITE" id="PS50879">
    <property type="entry name" value="RNASE_H_1"/>
    <property type="match status" value="1"/>
</dbReference>
<dbReference type="GO" id="GO:0046872">
    <property type="term" value="F:metal ion binding"/>
    <property type="evidence" value="ECO:0007669"/>
    <property type="project" value="UniProtKB-KW"/>
</dbReference>
<keyword evidence="8" id="KW-0540">Nuclease</keyword>
<dbReference type="InterPro" id="IPR009027">
    <property type="entry name" value="Ribosomal_bL9/RNase_H1_N"/>
</dbReference>
<dbReference type="InterPro" id="IPR036397">
    <property type="entry name" value="RNaseH_sf"/>
</dbReference>
<evidence type="ECO:0000256" key="1">
    <source>
        <dbReference type="ARBA" id="ARBA00000077"/>
    </source>
</evidence>
<keyword evidence="10" id="KW-0255">Endonuclease</keyword>
<dbReference type="AlphaFoldDB" id="A0A0R2CGZ4"/>
<keyword evidence="9" id="KW-0479">Metal-binding</keyword>